<evidence type="ECO:0000313" key="9">
    <source>
        <dbReference type="Proteomes" id="UP001331515"/>
    </source>
</evidence>
<dbReference type="InterPro" id="IPR051098">
    <property type="entry name" value="NeuroDiff_E-box_TFs"/>
</dbReference>
<dbReference type="AlphaFoldDB" id="A0AAN8I167"/>
<comment type="subcellular location">
    <subcellularLocation>
        <location evidence="1">Nucleus</location>
    </subcellularLocation>
</comment>
<dbReference type="GO" id="GO:0005667">
    <property type="term" value="C:transcription regulator complex"/>
    <property type="evidence" value="ECO:0007669"/>
    <property type="project" value="TreeGrafter"/>
</dbReference>
<dbReference type="PANTHER" id="PTHR11793">
    <property type="entry name" value="BASIC HELIX-LOOP-HELIX TRANSCRIPTION FACTOR"/>
    <property type="match status" value="1"/>
</dbReference>
<proteinExistence type="predicted"/>
<dbReference type="Proteomes" id="UP001331515">
    <property type="component" value="Unassembled WGS sequence"/>
</dbReference>
<reference evidence="8 9" key="1">
    <citation type="journal article" date="2023" name="Mol. Biol. Evol.">
        <title>Genomics of Secondarily Temperate Adaptation in the Only Non-Antarctic Icefish.</title>
        <authorList>
            <person name="Rivera-Colon A.G."/>
            <person name="Rayamajhi N."/>
            <person name="Minhas B.F."/>
            <person name="Madrigal G."/>
            <person name="Bilyk K.T."/>
            <person name="Yoon V."/>
            <person name="Hune M."/>
            <person name="Gregory S."/>
            <person name="Cheng C.H.C."/>
            <person name="Catchen J.M."/>
        </authorList>
    </citation>
    <scope>NUCLEOTIDE SEQUENCE [LARGE SCALE GENOMIC DNA]</scope>
    <source>
        <tissue evidence="8">White muscle</tissue>
    </source>
</reference>
<evidence type="ECO:0000256" key="2">
    <source>
        <dbReference type="ARBA" id="ARBA00022473"/>
    </source>
</evidence>
<feature type="compositionally biased region" description="Basic and acidic residues" evidence="7">
    <location>
        <begin position="95"/>
        <end position="107"/>
    </location>
</feature>
<evidence type="ECO:0000256" key="7">
    <source>
        <dbReference type="SAM" id="MobiDB-lite"/>
    </source>
</evidence>
<organism evidence="8 9">
    <name type="scientific">Champsocephalus gunnari</name>
    <name type="common">Mackerel icefish</name>
    <dbReference type="NCBI Taxonomy" id="52237"/>
    <lineage>
        <taxon>Eukaryota</taxon>
        <taxon>Metazoa</taxon>
        <taxon>Chordata</taxon>
        <taxon>Craniata</taxon>
        <taxon>Vertebrata</taxon>
        <taxon>Euteleostomi</taxon>
        <taxon>Actinopterygii</taxon>
        <taxon>Neopterygii</taxon>
        <taxon>Teleostei</taxon>
        <taxon>Neoteleostei</taxon>
        <taxon>Acanthomorphata</taxon>
        <taxon>Eupercaria</taxon>
        <taxon>Perciformes</taxon>
        <taxon>Notothenioidei</taxon>
        <taxon>Channichthyidae</taxon>
        <taxon>Champsocephalus</taxon>
    </lineage>
</organism>
<keyword evidence="6" id="KW-0539">Nucleus</keyword>
<keyword evidence="5" id="KW-0804">Transcription</keyword>
<comment type="caution">
    <text evidence="8">The sequence shown here is derived from an EMBL/GenBank/DDBJ whole genome shotgun (WGS) entry which is preliminary data.</text>
</comment>
<protein>
    <recommendedName>
        <fullName evidence="10">Transcription factor 12</fullName>
    </recommendedName>
</protein>
<evidence type="ECO:0000256" key="3">
    <source>
        <dbReference type="ARBA" id="ARBA00023015"/>
    </source>
</evidence>
<dbReference type="PANTHER" id="PTHR11793:SF11">
    <property type="entry name" value="TRANSCRIPTION FACTOR 12"/>
    <property type="match status" value="1"/>
</dbReference>
<evidence type="ECO:0008006" key="10">
    <source>
        <dbReference type="Google" id="ProtNLM"/>
    </source>
</evidence>
<gene>
    <name evidence="8" type="ORF">CgunFtcFv8_020633</name>
</gene>
<evidence type="ECO:0000256" key="5">
    <source>
        <dbReference type="ARBA" id="ARBA00023163"/>
    </source>
</evidence>
<sequence>MNPQQRIAALGTDKELSDLLDFSAMFSPPVSGAKNRPTTLGSSRFTAADAVRTRSFFLSFFPLGVEERTNQASWAPGGEPTPPYESSRGFADSPHYGDHLSDSRLVSHEGLSPTPFMNSNIMGKSERAPFPGYGRNPGASGGQSSSVRSDVGMASPSLVTPSRKSSAPFYSFTAANPRRRPLQDPPISDPLQTKKVRKVPPGLPSSSGLLTASPGRERGCQSRSPALLF</sequence>
<dbReference type="GO" id="GO:0000785">
    <property type="term" value="C:chromatin"/>
    <property type="evidence" value="ECO:0007669"/>
    <property type="project" value="TreeGrafter"/>
</dbReference>
<dbReference type="GO" id="GO:0000981">
    <property type="term" value="F:DNA-binding transcription factor activity, RNA polymerase II-specific"/>
    <property type="evidence" value="ECO:0007669"/>
    <property type="project" value="TreeGrafter"/>
</dbReference>
<keyword evidence="9" id="KW-1185">Reference proteome</keyword>
<keyword evidence="4" id="KW-0238">DNA-binding</keyword>
<evidence type="ECO:0000313" key="8">
    <source>
        <dbReference type="EMBL" id="KAK5935257.1"/>
    </source>
</evidence>
<keyword evidence="2" id="KW-0217">Developmental protein</keyword>
<dbReference type="EMBL" id="JAURVH010001513">
    <property type="protein sequence ID" value="KAK5935257.1"/>
    <property type="molecule type" value="Genomic_DNA"/>
</dbReference>
<keyword evidence="3" id="KW-0805">Transcription regulation</keyword>
<evidence type="ECO:0000256" key="1">
    <source>
        <dbReference type="ARBA" id="ARBA00004123"/>
    </source>
</evidence>
<accession>A0AAN8I167</accession>
<dbReference type="GO" id="GO:0005634">
    <property type="term" value="C:nucleus"/>
    <property type="evidence" value="ECO:0007669"/>
    <property type="project" value="UniProtKB-SubCell"/>
</dbReference>
<dbReference type="GO" id="GO:0000978">
    <property type="term" value="F:RNA polymerase II cis-regulatory region sequence-specific DNA binding"/>
    <property type="evidence" value="ECO:0007669"/>
    <property type="project" value="TreeGrafter"/>
</dbReference>
<name>A0AAN8I167_CHAGU</name>
<feature type="region of interest" description="Disordered" evidence="7">
    <location>
        <begin position="71"/>
        <end position="229"/>
    </location>
</feature>
<evidence type="ECO:0000256" key="6">
    <source>
        <dbReference type="ARBA" id="ARBA00023242"/>
    </source>
</evidence>
<evidence type="ECO:0000256" key="4">
    <source>
        <dbReference type="ARBA" id="ARBA00023125"/>
    </source>
</evidence>